<name>A0ABS4KZV4_STRAV</name>
<dbReference type="InterPro" id="IPR014710">
    <property type="entry name" value="RmlC-like_jellyroll"/>
</dbReference>
<dbReference type="EMBL" id="JAGGLQ010000001">
    <property type="protein sequence ID" value="MBP2034911.1"/>
    <property type="molecule type" value="Genomic_DNA"/>
</dbReference>
<dbReference type="RefSeq" id="WP_189965644.1">
    <property type="nucleotide sequence ID" value="NZ_BMVL01000002.1"/>
</dbReference>
<dbReference type="InterPro" id="IPR011051">
    <property type="entry name" value="RmlC_Cupin_sf"/>
</dbReference>
<dbReference type="SUPFAM" id="SSF51182">
    <property type="entry name" value="RmlC-like cupins"/>
    <property type="match status" value="1"/>
</dbReference>
<protein>
    <recommendedName>
        <fullName evidence="3">Cysteine dioxygenase type I</fullName>
    </recommendedName>
</protein>
<evidence type="ECO:0000313" key="2">
    <source>
        <dbReference type="Proteomes" id="UP001519310"/>
    </source>
</evidence>
<proteinExistence type="predicted"/>
<organism evidence="1 2">
    <name type="scientific">Streptomyces avidinii</name>
    <dbReference type="NCBI Taxonomy" id="1895"/>
    <lineage>
        <taxon>Bacteria</taxon>
        <taxon>Bacillati</taxon>
        <taxon>Actinomycetota</taxon>
        <taxon>Actinomycetes</taxon>
        <taxon>Kitasatosporales</taxon>
        <taxon>Streptomycetaceae</taxon>
        <taxon>Streptomyces</taxon>
    </lineage>
</organism>
<evidence type="ECO:0008006" key="3">
    <source>
        <dbReference type="Google" id="ProtNLM"/>
    </source>
</evidence>
<comment type="caution">
    <text evidence="1">The sequence shown here is derived from an EMBL/GenBank/DDBJ whole genome shotgun (WGS) entry which is preliminary data.</text>
</comment>
<reference evidence="1 2" key="1">
    <citation type="submission" date="2021-03" db="EMBL/GenBank/DDBJ databases">
        <title>Genomic Encyclopedia of Type Strains, Phase IV (KMG-IV): sequencing the most valuable type-strain genomes for metagenomic binning, comparative biology and taxonomic classification.</title>
        <authorList>
            <person name="Goeker M."/>
        </authorList>
    </citation>
    <scope>NUCLEOTIDE SEQUENCE [LARGE SCALE GENOMIC DNA]</scope>
    <source>
        <strain evidence="1 2">DSM 40526</strain>
    </source>
</reference>
<dbReference type="Gene3D" id="2.60.120.10">
    <property type="entry name" value="Jelly Rolls"/>
    <property type="match status" value="1"/>
</dbReference>
<dbReference type="Proteomes" id="UP001519310">
    <property type="component" value="Unassembled WGS sequence"/>
</dbReference>
<accession>A0ABS4KZV4</accession>
<evidence type="ECO:0000313" key="1">
    <source>
        <dbReference type="EMBL" id="MBP2034911.1"/>
    </source>
</evidence>
<sequence length="158" mass="17083">MESGSDTLGDGRSRAPEEFLEIAFDVAHDYGRWRPLLLRGHGESSWIQVFRTGDVGVWVLARNVLPPGSAFLDHEQVRGAVCVARGALHHERARLGSTPHLEEVGAGRGFCFDETFFHRLQAVPEAGPTVSVHVFALAGPAMSYGQIGSRPALSLGLP</sequence>
<gene>
    <name evidence="1" type="ORF">J2Z77_000695</name>
</gene>
<keyword evidence="2" id="KW-1185">Reference proteome</keyword>